<reference evidence="1" key="1">
    <citation type="submission" date="2020-08" db="EMBL/GenBank/DDBJ databases">
        <title>Multicomponent nature underlies the extraordinary mechanical properties of spider dragline silk.</title>
        <authorList>
            <person name="Kono N."/>
            <person name="Nakamura H."/>
            <person name="Mori M."/>
            <person name="Yoshida Y."/>
            <person name="Ohtoshi R."/>
            <person name="Malay A.D."/>
            <person name="Moran D.A.P."/>
            <person name="Tomita M."/>
            <person name="Numata K."/>
            <person name="Arakawa K."/>
        </authorList>
    </citation>
    <scope>NUCLEOTIDE SEQUENCE</scope>
</reference>
<evidence type="ECO:0000313" key="1">
    <source>
        <dbReference type="EMBL" id="GFT64869.1"/>
    </source>
</evidence>
<organism evidence="1 2">
    <name type="scientific">Nephila pilipes</name>
    <name type="common">Giant wood spider</name>
    <name type="synonym">Nephila maculata</name>
    <dbReference type="NCBI Taxonomy" id="299642"/>
    <lineage>
        <taxon>Eukaryota</taxon>
        <taxon>Metazoa</taxon>
        <taxon>Ecdysozoa</taxon>
        <taxon>Arthropoda</taxon>
        <taxon>Chelicerata</taxon>
        <taxon>Arachnida</taxon>
        <taxon>Araneae</taxon>
        <taxon>Araneomorphae</taxon>
        <taxon>Entelegynae</taxon>
        <taxon>Araneoidea</taxon>
        <taxon>Nephilidae</taxon>
        <taxon>Nephila</taxon>
    </lineage>
</organism>
<dbReference type="AlphaFoldDB" id="A0A8X6PF64"/>
<dbReference type="Proteomes" id="UP000887013">
    <property type="component" value="Unassembled WGS sequence"/>
</dbReference>
<proteinExistence type="predicted"/>
<gene>
    <name evidence="1" type="ORF">NPIL_82791</name>
</gene>
<protein>
    <submittedName>
        <fullName evidence="1">Uncharacterized protein</fullName>
    </submittedName>
</protein>
<dbReference type="PANTHER" id="PTHR33047:SF8">
    <property type="entry name" value="REGULATOR OF RDNA TRANSCRIPTION PROTEIN 15"/>
    <property type="match status" value="1"/>
</dbReference>
<sequence>MLMKSDSQDSCQFRVGLLTSVVSTTPLTKEEKLPNCILPPGRNISVRERTHSERKASQASEIQFDERSPQSQSLSRICRSDLLTSLTYIVLVTRGCSPWRPDADIGTVRHENHSLYLGFTRARKGVPGTTHETRCSFKAACPYVIMMLFQGLRTSFEENNRISSLVPPRSSQSSFALPHQRPGSLVFRVKFGNLNPINFRRCKDFI</sequence>
<name>A0A8X6PF64_NEPPI</name>
<dbReference type="InterPro" id="IPR052997">
    <property type="entry name" value="RRT15-like"/>
</dbReference>
<keyword evidence="2" id="KW-1185">Reference proteome</keyword>
<dbReference type="PANTHER" id="PTHR33047">
    <property type="entry name" value="PROTEIN TAR1"/>
    <property type="match status" value="1"/>
</dbReference>
<dbReference type="OrthoDB" id="6426891at2759"/>
<dbReference type="EMBL" id="BMAW01068505">
    <property type="protein sequence ID" value="GFT64869.1"/>
    <property type="molecule type" value="Genomic_DNA"/>
</dbReference>
<comment type="caution">
    <text evidence="1">The sequence shown here is derived from an EMBL/GenBank/DDBJ whole genome shotgun (WGS) entry which is preliminary data.</text>
</comment>
<accession>A0A8X6PF64</accession>
<evidence type="ECO:0000313" key="2">
    <source>
        <dbReference type="Proteomes" id="UP000887013"/>
    </source>
</evidence>